<reference evidence="1" key="1">
    <citation type="journal article" date="2020" name="Nature">
        <title>Giant virus diversity and host interactions through global metagenomics.</title>
        <authorList>
            <person name="Schulz F."/>
            <person name="Roux S."/>
            <person name="Paez-Espino D."/>
            <person name="Jungbluth S."/>
            <person name="Walsh D.A."/>
            <person name="Denef V.J."/>
            <person name="McMahon K.D."/>
            <person name="Konstantinidis K.T."/>
            <person name="Eloe-Fadrosh E.A."/>
            <person name="Kyrpides N.C."/>
            <person name="Woyke T."/>
        </authorList>
    </citation>
    <scope>NUCLEOTIDE SEQUENCE</scope>
    <source>
        <strain evidence="1">GVMAG-S-1101164-67</strain>
    </source>
</reference>
<dbReference type="EMBL" id="MN740749">
    <property type="protein sequence ID" value="QHU09983.1"/>
    <property type="molecule type" value="Genomic_DNA"/>
</dbReference>
<dbReference type="AlphaFoldDB" id="A0A6C0JX74"/>
<accession>A0A6C0JX74</accession>
<protein>
    <submittedName>
        <fullName evidence="1">Uncharacterized protein</fullName>
    </submittedName>
</protein>
<name>A0A6C0JX74_9ZZZZ</name>
<evidence type="ECO:0000313" key="1">
    <source>
        <dbReference type="EMBL" id="QHU09983.1"/>
    </source>
</evidence>
<sequence>MTSINQFINPSTLPENNTAINTKLFILDPLTVIIKLAILSNKPVGTKICIQNNVLYFQEPGPFQAFCRYFYNTNRTDIQYMYNPIQLACQQFLTKEYSQKTPRMKILFKCAQKGLEKLLETYKNCAIIRLCINYYYTLIANYVDDIYNDKIFHRDGMTPLYGQEIVTALNAQWTQEKIKVILNLIEFLNGDTMAEDNVKSVENIVNNIDKSTQKILD</sequence>
<proteinExistence type="predicted"/>
<organism evidence="1">
    <name type="scientific">viral metagenome</name>
    <dbReference type="NCBI Taxonomy" id="1070528"/>
    <lineage>
        <taxon>unclassified sequences</taxon>
        <taxon>metagenomes</taxon>
        <taxon>organismal metagenomes</taxon>
    </lineage>
</organism>